<dbReference type="Pfam" id="PF11753">
    <property type="entry name" value="DUF3310"/>
    <property type="match status" value="1"/>
</dbReference>
<evidence type="ECO:0000313" key="3">
    <source>
        <dbReference type="Proteomes" id="UP000886856"/>
    </source>
</evidence>
<proteinExistence type="predicted"/>
<organism evidence="2 3">
    <name type="scientific">Candidatus Jeotgalibaca merdavium</name>
    <dbReference type="NCBI Taxonomy" id="2838627"/>
    <lineage>
        <taxon>Bacteria</taxon>
        <taxon>Bacillati</taxon>
        <taxon>Bacillota</taxon>
        <taxon>Bacilli</taxon>
        <taxon>Lactobacillales</taxon>
        <taxon>Carnobacteriaceae</taxon>
        <taxon>Jeotgalibaca</taxon>
    </lineage>
</organism>
<accession>A0A9D2KZC5</accession>
<dbReference type="EMBL" id="DWYW01000257">
    <property type="protein sequence ID" value="HJA91320.1"/>
    <property type="molecule type" value="Genomic_DNA"/>
</dbReference>
<protein>
    <submittedName>
        <fullName evidence="2">DUF3310 domain-containing protein</fullName>
    </submittedName>
</protein>
<name>A0A9D2KZC5_9LACT</name>
<reference evidence="2" key="1">
    <citation type="journal article" date="2021" name="PeerJ">
        <title>Extensive microbial diversity within the chicken gut microbiome revealed by metagenomics and culture.</title>
        <authorList>
            <person name="Gilroy R."/>
            <person name="Ravi A."/>
            <person name="Getino M."/>
            <person name="Pursley I."/>
            <person name="Horton D.L."/>
            <person name="Alikhan N.F."/>
            <person name="Baker D."/>
            <person name="Gharbi K."/>
            <person name="Hall N."/>
            <person name="Watson M."/>
            <person name="Adriaenssens E.M."/>
            <person name="Foster-Nyarko E."/>
            <person name="Jarju S."/>
            <person name="Secka A."/>
            <person name="Antonio M."/>
            <person name="Oren A."/>
            <person name="Chaudhuri R.R."/>
            <person name="La Ragione R."/>
            <person name="Hildebrand F."/>
            <person name="Pallen M.J."/>
        </authorList>
    </citation>
    <scope>NUCLEOTIDE SEQUENCE</scope>
    <source>
        <strain evidence="2">CHK171-505</strain>
    </source>
</reference>
<reference evidence="2" key="2">
    <citation type="submission" date="2021-04" db="EMBL/GenBank/DDBJ databases">
        <authorList>
            <person name="Gilroy R."/>
        </authorList>
    </citation>
    <scope>NUCLEOTIDE SEQUENCE</scope>
    <source>
        <strain evidence="2">CHK171-505</strain>
    </source>
</reference>
<evidence type="ECO:0000256" key="1">
    <source>
        <dbReference type="SAM" id="MobiDB-lite"/>
    </source>
</evidence>
<evidence type="ECO:0000313" key="2">
    <source>
        <dbReference type="EMBL" id="HJA91320.1"/>
    </source>
</evidence>
<feature type="region of interest" description="Disordered" evidence="1">
    <location>
        <begin position="81"/>
        <end position="106"/>
    </location>
</feature>
<dbReference type="InterPro" id="IPR021739">
    <property type="entry name" value="SaV-like"/>
</dbReference>
<dbReference type="AlphaFoldDB" id="A0A9D2KZC5"/>
<sequence>MKIYHTETQADYNALMIELERQGHVWVNGSEPTRWIDKIWKIYKGSTCVDVESNKQMQHCGIDYYEREYPDTPIIKYKAKQEGHTMTPDQERGYSEANNVTKPSHYQDKNGKDLYQKWYEEHDIQTFRAIMRAVAERYTSRYEKKNGIEDLKKGIYTLERLREYEEREAE</sequence>
<comment type="caution">
    <text evidence="2">The sequence shown here is derived from an EMBL/GenBank/DDBJ whole genome shotgun (WGS) entry which is preliminary data.</text>
</comment>
<dbReference type="Proteomes" id="UP000886856">
    <property type="component" value="Unassembled WGS sequence"/>
</dbReference>
<gene>
    <name evidence="2" type="ORF">H9948_11085</name>
</gene>
<feature type="compositionally biased region" description="Basic and acidic residues" evidence="1">
    <location>
        <begin position="81"/>
        <end position="94"/>
    </location>
</feature>